<dbReference type="PRINTS" id="PR00038">
    <property type="entry name" value="HTHLUXR"/>
</dbReference>
<dbReference type="SMART" id="SM00421">
    <property type="entry name" value="HTH_LUXR"/>
    <property type="match status" value="1"/>
</dbReference>
<dbReference type="PROSITE" id="PS50110">
    <property type="entry name" value="RESPONSE_REGULATORY"/>
    <property type="match status" value="1"/>
</dbReference>
<proteinExistence type="predicted"/>
<dbReference type="AlphaFoldDB" id="A0A4R8DI96"/>
<evidence type="ECO:0000313" key="9">
    <source>
        <dbReference type="Proteomes" id="UP000294498"/>
    </source>
</evidence>
<keyword evidence="9" id="KW-1185">Reference proteome</keyword>
<dbReference type="GO" id="GO:0003677">
    <property type="term" value="F:DNA binding"/>
    <property type="evidence" value="ECO:0007669"/>
    <property type="project" value="UniProtKB-KW"/>
</dbReference>
<name>A0A4R8DI96_9BACT</name>
<dbReference type="PANTHER" id="PTHR43214:SF41">
    <property type="entry name" value="NITRATE_NITRITE RESPONSE REGULATOR PROTEIN NARP"/>
    <property type="match status" value="1"/>
</dbReference>
<dbReference type="InterPro" id="IPR001789">
    <property type="entry name" value="Sig_transdc_resp-reg_receiver"/>
</dbReference>
<dbReference type="PROSITE" id="PS50043">
    <property type="entry name" value="HTH_LUXR_2"/>
    <property type="match status" value="1"/>
</dbReference>
<evidence type="ECO:0000256" key="3">
    <source>
        <dbReference type="ARBA" id="ARBA00023125"/>
    </source>
</evidence>
<dbReference type="Pfam" id="PF00196">
    <property type="entry name" value="GerE"/>
    <property type="match status" value="1"/>
</dbReference>
<evidence type="ECO:0000256" key="5">
    <source>
        <dbReference type="PROSITE-ProRule" id="PRU00169"/>
    </source>
</evidence>
<comment type="caution">
    <text evidence="8">The sequence shown here is derived from an EMBL/GenBank/DDBJ whole genome shotgun (WGS) entry which is preliminary data.</text>
</comment>
<reference evidence="8 9" key="1">
    <citation type="submission" date="2019-03" db="EMBL/GenBank/DDBJ databases">
        <title>Genomic Encyclopedia of Type Strains, Phase IV (KMG-IV): sequencing the most valuable type-strain genomes for metagenomic binning, comparative biology and taxonomic classification.</title>
        <authorList>
            <person name="Goeker M."/>
        </authorList>
    </citation>
    <scope>NUCLEOTIDE SEQUENCE [LARGE SCALE GENOMIC DNA]</scope>
    <source>
        <strain evidence="8 9">DSM 100059</strain>
    </source>
</reference>
<dbReference type="CDD" id="cd17535">
    <property type="entry name" value="REC_NarL-like"/>
    <property type="match status" value="1"/>
</dbReference>
<dbReference type="InterPro" id="IPR058245">
    <property type="entry name" value="NreC/VraR/RcsB-like_REC"/>
</dbReference>
<sequence length="226" mass="25687">MTVTADNDVAVHLINLLIVDDHQMVRDGIKVMLQSKKDVFQFIIDEAENGEEAVKKVMRKPYDVILLDYQMPDMSGAQTAENILKYQPRTKILALSNYDELSFVERMIASGTRGYVLKNIEPTQLLAAIKTILENKTYYSNEVSNKLLDAAGKKAVDQILEKHGLTKRELEVLQMIAQEMTNEEIAERLFVGKRTVDTHRQNLLNKLHAKNTVGLIKAAYKLELVK</sequence>
<gene>
    <name evidence="8" type="ORF">EDB95_5134</name>
</gene>
<feature type="domain" description="Response regulatory" evidence="7">
    <location>
        <begin position="15"/>
        <end position="133"/>
    </location>
</feature>
<keyword evidence="2" id="KW-0805">Transcription regulation</keyword>
<protein>
    <submittedName>
        <fullName evidence="8">LuxR family two component transcriptional regulator</fullName>
    </submittedName>
</protein>
<keyword evidence="1 5" id="KW-0597">Phosphoprotein</keyword>
<dbReference type="SUPFAM" id="SSF52172">
    <property type="entry name" value="CheY-like"/>
    <property type="match status" value="1"/>
</dbReference>
<evidence type="ECO:0000256" key="4">
    <source>
        <dbReference type="ARBA" id="ARBA00023163"/>
    </source>
</evidence>
<keyword evidence="3" id="KW-0238">DNA-binding</keyword>
<accession>A0A4R8DI96</accession>
<feature type="modified residue" description="4-aspartylphosphate" evidence="5">
    <location>
        <position position="68"/>
    </location>
</feature>
<evidence type="ECO:0000256" key="2">
    <source>
        <dbReference type="ARBA" id="ARBA00023015"/>
    </source>
</evidence>
<dbReference type="Pfam" id="PF00072">
    <property type="entry name" value="Response_reg"/>
    <property type="match status" value="1"/>
</dbReference>
<evidence type="ECO:0000259" key="7">
    <source>
        <dbReference type="PROSITE" id="PS50110"/>
    </source>
</evidence>
<keyword evidence="4" id="KW-0804">Transcription</keyword>
<dbReference type="InterPro" id="IPR011006">
    <property type="entry name" value="CheY-like_superfamily"/>
</dbReference>
<dbReference type="CDD" id="cd06170">
    <property type="entry name" value="LuxR_C_like"/>
    <property type="match status" value="1"/>
</dbReference>
<evidence type="ECO:0000256" key="1">
    <source>
        <dbReference type="ARBA" id="ARBA00022553"/>
    </source>
</evidence>
<dbReference type="GO" id="GO:0006355">
    <property type="term" value="P:regulation of DNA-templated transcription"/>
    <property type="evidence" value="ECO:0007669"/>
    <property type="project" value="InterPro"/>
</dbReference>
<dbReference type="GO" id="GO:0000160">
    <property type="term" value="P:phosphorelay signal transduction system"/>
    <property type="evidence" value="ECO:0007669"/>
    <property type="project" value="InterPro"/>
</dbReference>
<dbReference type="Proteomes" id="UP000294498">
    <property type="component" value="Unassembled WGS sequence"/>
</dbReference>
<dbReference type="RefSeq" id="WP_133999256.1">
    <property type="nucleotide sequence ID" value="NZ_SODV01000002.1"/>
</dbReference>
<dbReference type="InterPro" id="IPR039420">
    <property type="entry name" value="WalR-like"/>
</dbReference>
<dbReference type="SUPFAM" id="SSF46894">
    <property type="entry name" value="C-terminal effector domain of the bipartite response regulators"/>
    <property type="match status" value="1"/>
</dbReference>
<dbReference type="PANTHER" id="PTHR43214">
    <property type="entry name" value="TWO-COMPONENT RESPONSE REGULATOR"/>
    <property type="match status" value="1"/>
</dbReference>
<feature type="domain" description="HTH luxR-type" evidence="6">
    <location>
        <begin position="158"/>
        <end position="223"/>
    </location>
</feature>
<dbReference type="EMBL" id="SODV01000002">
    <property type="protein sequence ID" value="TDW97287.1"/>
    <property type="molecule type" value="Genomic_DNA"/>
</dbReference>
<organism evidence="8 9">
    <name type="scientific">Dinghuibacter silviterrae</name>
    <dbReference type="NCBI Taxonomy" id="1539049"/>
    <lineage>
        <taxon>Bacteria</taxon>
        <taxon>Pseudomonadati</taxon>
        <taxon>Bacteroidota</taxon>
        <taxon>Chitinophagia</taxon>
        <taxon>Chitinophagales</taxon>
        <taxon>Chitinophagaceae</taxon>
        <taxon>Dinghuibacter</taxon>
    </lineage>
</organism>
<dbReference type="SMART" id="SM00448">
    <property type="entry name" value="REC"/>
    <property type="match status" value="1"/>
</dbReference>
<evidence type="ECO:0000259" key="6">
    <source>
        <dbReference type="PROSITE" id="PS50043"/>
    </source>
</evidence>
<dbReference type="InterPro" id="IPR016032">
    <property type="entry name" value="Sig_transdc_resp-reg_C-effctor"/>
</dbReference>
<dbReference type="OrthoDB" id="9797341at2"/>
<dbReference type="Gene3D" id="3.40.50.2300">
    <property type="match status" value="1"/>
</dbReference>
<dbReference type="InterPro" id="IPR000792">
    <property type="entry name" value="Tscrpt_reg_LuxR_C"/>
</dbReference>
<evidence type="ECO:0000313" key="8">
    <source>
        <dbReference type="EMBL" id="TDW97287.1"/>
    </source>
</evidence>